<organism evidence="1">
    <name type="scientific">marine sediment metagenome</name>
    <dbReference type="NCBI Taxonomy" id="412755"/>
    <lineage>
        <taxon>unclassified sequences</taxon>
        <taxon>metagenomes</taxon>
        <taxon>ecological metagenomes</taxon>
    </lineage>
</organism>
<sequence>MTRADIHATIRAVLPVGRANAISISHLSAFLPGQPASSTVRALIHEAQEAGVQVLSSPRVGVWLAAGDVEVLEVVEELRQTCHALERRMQVINGGRCGLISCRAELTDKVRKRKGLYCSPLHRYQAAALRASS</sequence>
<dbReference type="EMBL" id="LAZR01000828">
    <property type="protein sequence ID" value="KKN56858.1"/>
    <property type="molecule type" value="Genomic_DNA"/>
</dbReference>
<protein>
    <submittedName>
        <fullName evidence="1">Uncharacterized protein</fullName>
    </submittedName>
</protein>
<dbReference type="AlphaFoldDB" id="A0A0F9UTB1"/>
<evidence type="ECO:0000313" key="1">
    <source>
        <dbReference type="EMBL" id="KKN56858.1"/>
    </source>
</evidence>
<proteinExistence type="predicted"/>
<comment type="caution">
    <text evidence="1">The sequence shown here is derived from an EMBL/GenBank/DDBJ whole genome shotgun (WGS) entry which is preliminary data.</text>
</comment>
<reference evidence="1" key="1">
    <citation type="journal article" date="2015" name="Nature">
        <title>Complex archaea that bridge the gap between prokaryotes and eukaryotes.</title>
        <authorList>
            <person name="Spang A."/>
            <person name="Saw J.H."/>
            <person name="Jorgensen S.L."/>
            <person name="Zaremba-Niedzwiedzka K."/>
            <person name="Martijn J."/>
            <person name="Lind A.E."/>
            <person name="van Eijk R."/>
            <person name="Schleper C."/>
            <person name="Guy L."/>
            <person name="Ettema T.J."/>
        </authorList>
    </citation>
    <scope>NUCLEOTIDE SEQUENCE</scope>
</reference>
<name>A0A0F9UTB1_9ZZZZ</name>
<gene>
    <name evidence="1" type="ORF">LCGC14_0567830</name>
</gene>
<accession>A0A0F9UTB1</accession>